<dbReference type="PANTHER" id="PTHR11908">
    <property type="entry name" value="XANTHINE DEHYDROGENASE"/>
    <property type="match status" value="1"/>
</dbReference>
<dbReference type="EMBL" id="CP133622">
    <property type="protein sequence ID" value="WMV55585.1"/>
    <property type="molecule type" value="Genomic_DNA"/>
</dbReference>
<dbReference type="AlphaFoldDB" id="A0AAF0UZE1"/>
<keyword evidence="3" id="KW-1185">Reference proteome</keyword>
<evidence type="ECO:0000313" key="2">
    <source>
        <dbReference type="EMBL" id="WMV55585.1"/>
    </source>
</evidence>
<dbReference type="Pfam" id="PF02738">
    <property type="entry name" value="MoCoBD_1"/>
    <property type="match status" value="1"/>
</dbReference>
<dbReference type="Gene3D" id="3.30.365.10">
    <property type="entry name" value="Aldehyde oxidase/xanthine dehydrogenase, molybdopterin binding domain"/>
    <property type="match status" value="1"/>
</dbReference>
<dbReference type="SUPFAM" id="SSF56003">
    <property type="entry name" value="Molybdenum cofactor-binding domain"/>
    <property type="match status" value="1"/>
</dbReference>
<protein>
    <recommendedName>
        <fullName evidence="1">Aldehyde oxidase/xanthine dehydrogenase first molybdopterin binding domain-containing protein</fullName>
    </recommendedName>
</protein>
<dbReference type="InterPro" id="IPR037165">
    <property type="entry name" value="AldOxase/xan_DH_Mopterin-bd_sf"/>
</dbReference>
<sequence length="89" mass="9787">MVVYASTQFPENTHSVIARCLGVLGHNIYVITRRVGGVFSGPFAQVERKVVESLSGIYSSMREKIDLHAIIKCCCEHARPCASSTSIFL</sequence>
<name>A0AAF0UZE1_SOLVR</name>
<dbReference type="InterPro" id="IPR008274">
    <property type="entry name" value="AldOxase/xan_DH_MoCoBD1"/>
</dbReference>
<dbReference type="PANTHER" id="PTHR11908:SF150">
    <property type="entry name" value="BENZALDEHYDE DEHYDROGENASE (NAD(+))-LIKE"/>
    <property type="match status" value="1"/>
</dbReference>
<dbReference type="InterPro" id="IPR016208">
    <property type="entry name" value="Ald_Oxase/xanthine_DH-like"/>
</dbReference>
<dbReference type="GO" id="GO:0016491">
    <property type="term" value="F:oxidoreductase activity"/>
    <property type="evidence" value="ECO:0007669"/>
    <property type="project" value="InterPro"/>
</dbReference>
<organism evidence="2 3">
    <name type="scientific">Solanum verrucosum</name>
    <dbReference type="NCBI Taxonomy" id="315347"/>
    <lineage>
        <taxon>Eukaryota</taxon>
        <taxon>Viridiplantae</taxon>
        <taxon>Streptophyta</taxon>
        <taxon>Embryophyta</taxon>
        <taxon>Tracheophyta</taxon>
        <taxon>Spermatophyta</taxon>
        <taxon>Magnoliopsida</taxon>
        <taxon>eudicotyledons</taxon>
        <taxon>Gunneridae</taxon>
        <taxon>Pentapetalae</taxon>
        <taxon>asterids</taxon>
        <taxon>lamiids</taxon>
        <taxon>Solanales</taxon>
        <taxon>Solanaceae</taxon>
        <taxon>Solanoideae</taxon>
        <taxon>Solaneae</taxon>
        <taxon>Solanum</taxon>
    </lineage>
</organism>
<dbReference type="Proteomes" id="UP001234989">
    <property type="component" value="Chromosome 11"/>
</dbReference>
<evidence type="ECO:0000313" key="3">
    <source>
        <dbReference type="Proteomes" id="UP001234989"/>
    </source>
</evidence>
<proteinExistence type="predicted"/>
<gene>
    <name evidence="2" type="ORF">MTR67_048970</name>
</gene>
<evidence type="ECO:0000259" key="1">
    <source>
        <dbReference type="Pfam" id="PF02738"/>
    </source>
</evidence>
<dbReference type="GO" id="GO:0005506">
    <property type="term" value="F:iron ion binding"/>
    <property type="evidence" value="ECO:0007669"/>
    <property type="project" value="InterPro"/>
</dbReference>
<feature type="domain" description="Aldehyde oxidase/xanthine dehydrogenase first molybdopterin binding" evidence="1">
    <location>
        <begin position="1"/>
        <end position="39"/>
    </location>
</feature>
<reference evidence="2" key="1">
    <citation type="submission" date="2023-08" db="EMBL/GenBank/DDBJ databases">
        <title>A de novo genome assembly of Solanum verrucosum Schlechtendal, a Mexican diploid species geographically isolated from the other diploid A-genome species in potato relatives.</title>
        <authorList>
            <person name="Hosaka K."/>
        </authorList>
    </citation>
    <scope>NUCLEOTIDE SEQUENCE</scope>
    <source>
        <tissue evidence="2">Young leaves</tissue>
    </source>
</reference>
<accession>A0AAF0UZE1</accession>